<evidence type="ECO:0000313" key="3">
    <source>
        <dbReference type="EMBL" id="XDP92692.1"/>
    </source>
</evidence>
<dbReference type="EMBL" id="CP163429">
    <property type="protein sequence ID" value="XDP92692.1"/>
    <property type="molecule type" value="Genomic_DNA"/>
</dbReference>
<gene>
    <name evidence="3" type="ORF">AB5J57_03810</name>
</gene>
<dbReference type="RefSeq" id="WP_369154655.1">
    <property type="nucleotide sequence ID" value="NZ_CP163429.1"/>
</dbReference>
<feature type="transmembrane region" description="Helical" evidence="2">
    <location>
        <begin position="41"/>
        <end position="62"/>
    </location>
</feature>
<evidence type="ECO:0000256" key="2">
    <source>
        <dbReference type="SAM" id="Phobius"/>
    </source>
</evidence>
<protein>
    <submittedName>
        <fullName evidence="3">Cellulase</fullName>
    </submittedName>
</protein>
<accession>A0AB39LFY4</accession>
<keyword evidence="2" id="KW-1133">Transmembrane helix</keyword>
<keyword evidence="2" id="KW-0472">Membrane</keyword>
<name>A0AB39LFY4_9ACTN</name>
<feature type="region of interest" description="Disordered" evidence="1">
    <location>
        <begin position="62"/>
        <end position="163"/>
    </location>
</feature>
<evidence type="ECO:0000256" key="1">
    <source>
        <dbReference type="SAM" id="MobiDB-lite"/>
    </source>
</evidence>
<keyword evidence="2" id="KW-0812">Transmembrane</keyword>
<proteinExistence type="predicted"/>
<dbReference type="AlphaFoldDB" id="A0AB39LFY4"/>
<reference evidence="3" key="1">
    <citation type="submission" date="2024-07" db="EMBL/GenBank/DDBJ databases">
        <authorList>
            <person name="Yu S.T."/>
        </authorList>
    </citation>
    <scope>NUCLEOTIDE SEQUENCE</scope>
    <source>
        <strain evidence="3">R02</strain>
    </source>
</reference>
<feature type="compositionally biased region" description="Polar residues" evidence="1">
    <location>
        <begin position="79"/>
        <end position="148"/>
    </location>
</feature>
<sequence>MDDFEHELTRMMREDRAHTPYGPGHRARLYEGIRARRRTRVLVRAGGSALAVAGLSVGLALLPHLGSGSAPADLPLPATGSTAPPHSGEPTATVSGTAEPSTSLPPTGSTESHTPGGSPSGTTEPATTAPGSADSGSVSPQTTGTGTSAPDHEGTSTYGPPGG</sequence>
<organism evidence="3">
    <name type="scientific">Streptomyces sp. R02</name>
    <dbReference type="NCBI Taxonomy" id="3238623"/>
    <lineage>
        <taxon>Bacteria</taxon>
        <taxon>Bacillati</taxon>
        <taxon>Actinomycetota</taxon>
        <taxon>Actinomycetes</taxon>
        <taxon>Kitasatosporales</taxon>
        <taxon>Streptomycetaceae</taxon>
        <taxon>Streptomyces</taxon>
    </lineage>
</organism>